<keyword evidence="1" id="KW-0963">Cytoplasm</keyword>
<feature type="compositionally biased region" description="Basic and acidic residues" evidence="5">
    <location>
        <begin position="199"/>
        <end position="214"/>
    </location>
</feature>
<dbReference type="InterPro" id="IPR036390">
    <property type="entry name" value="WH_DNA-bd_sf"/>
</dbReference>
<evidence type="ECO:0000256" key="3">
    <source>
        <dbReference type="ARBA" id="ARBA00022829"/>
    </source>
</evidence>
<feature type="region of interest" description="Disordered" evidence="5">
    <location>
        <begin position="187"/>
        <end position="236"/>
    </location>
</feature>
<dbReference type="PANTHER" id="PTHR34298:SF2">
    <property type="entry name" value="SEGREGATION AND CONDENSATION PROTEIN B"/>
    <property type="match status" value="1"/>
</dbReference>
<dbReference type="NCBIfam" id="TIGR00281">
    <property type="entry name" value="SMC-Scp complex subunit ScpB"/>
    <property type="match status" value="1"/>
</dbReference>
<gene>
    <name evidence="6" type="ORF">GCM10009108_23310</name>
</gene>
<name>A0ABN1L120_9BURK</name>
<evidence type="ECO:0000313" key="6">
    <source>
        <dbReference type="EMBL" id="GAA0781643.1"/>
    </source>
</evidence>
<dbReference type="Gene3D" id="1.10.10.10">
    <property type="entry name" value="Winged helix-like DNA-binding domain superfamily/Winged helix DNA-binding domain"/>
    <property type="match status" value="2"/>
</dbReference>
<keyword evidence="7" id="KW-1185">Reference proteome</keyword>
<dbReference type="PANTHER" id="PTHR34298">
    <property type="entry name" value="SEGREGATION AND CONDENSATION PROTEIN B"/>
    <property type="match status" value="1"/>
</dbReference>
<evidence type="ECO:0000256" key="1">
    <source>
        <dbReference type="ARBA" id="ARBA00022490"/>
    </source>
</evidence>
<comment type="caution">
    <text evidence="6">The sequence shown here is derived from an EMBL/GenBank/DDBJ whole genome shotgun (WGS) entry which is preliminary data.</text>
</comment>
<dbReference type="InterPro" id="IPR036388">
    <property type="entry name" value="WH-like_DNA-bd_sf"/>
</dbReference>
<evidence type="ECO:0000256" key="2">
    <source>
        <dbReference type="ARBA" id="ARBA00022618"/>
    </source>
</evidence>
<dbReference type="Proteomes" id="UP001500573">
    <property type="component" value="Unassembled WGS sequence"/>
</dbReference>
<dbReference type="EMBL" id="BAAAEX010000011">
    <property type="protein sequence ID" value="GAA0781643.1"/>
    <property type="molecule type" value="Genomic_DNA"/>
</dbReference>
<protein>
    <recommendedName>
        <fullName evidence="8">SMC-Scp complex subunit ScpB</fullName>
    </recommendedName>
</protein>
<dbReference type="SUPFAM" id="SSF46785">
    <property type="entry name" value="Winged helix' DNA-binding domain"/>
    <property type="match status" value="2"/>
</dbReference>
<keyword evidence="3" id="KW-0159">Chromosome partition</keyword>
<feature type="compositionally biased region" description="Basic and acidic residues" evidence="5">
    <location>
        <begin position="223"/>
        <end position="236"/>
    </location>
</feature>
<dbReference type="Pfam" id="PF04079">
    <property type="entry name" value="SMC_ScpB"/>
    <property type="match status" value="1"/>
</dbReference>
<accession>A0ABN1L120</accession>
<proteinExistence type="predicted"/>
<keyword evidence="4" id="KW-0131">Cell cycle</keyword>
<organism evidence="6 7">
    <name type="scientific">Castellaniella ginsengisoli</name>
    <dbReference type="NCBI Taxonomy" id="546114"/>
    <lineage>
        <taxon>Bacteria</taxon>
        <taxon>Pseudomonadati</taxon>
        <taxon>Pseudomonadota</taxon>
        <taxon>Betaproteobacteria</taxon>
        <taxon>Burkholderiales</taxon>
        <taxon>Alcaligenaceae</taxon>
        <taxon>Castellaniella</taxon>
    </lineage>
</organism>
<evidence type="ECO:0000256" key="4">
    <source>
        <dbReference type="ARBA" id="ARBA00023306"/>
    </source>
</evidence>
<sequence>MTETEILRVLETALLCADAPLTVTDLRSLFEDTISGDDVRRHLAALQLDWQDRGLELVQLASGWRFQSRPDMQRYLGRLNPEKPPRYSRAVLETLAIIAWRQPVTRGDIEDIRGVTVSAQIIRTLEDRGWIETLGYRDAPGRPALLGTTRRFLEDLGLRALDELPALDAEDSAQALGVLAFEAAEGESAGGAPVPGGEGGHDDAIRAEAPESAHPDTGPRLGADAEDHPAPRVPDE</sequence>
<evidence type="ECO:0008006" key="8">
    <source>
        <dbReference type="Google" id="ProtNLM"/>
    </source>
</evidence>
<evidence type="ECO:0000313" key="7">
    <source>
        <dbReference type="Proteomes" id="UP001500573"/>
    </source>
</evidence>
<evidence type="ECO:0000256" key="5">
    <source>
        <dbReference type="SAM" id="MobiDB-lite"/>
    </source>
</evidence>
<dbReference type="InterPro" id="IPR005234">
    <property type="entry name" value="ScpB_csome_segregation"/>
</dbReference>
<reference evidence="6 7" key="1">
    <citation type="journal article" date="2019" name="Int. J. Syst. Evol. Microbiol.">
        <title>The Global Catalogue of Microorganisms (GCM) 10K type strain sequencing project: providing services to taxonomists for standard genome sequencing and annotation.</title>
        <authorList>
            <consortium name="The Broad Institute Genomics Platform"/>
            <consortium name="The Broad Institute Genome Sequencing Center for Infectious Disease"/>
            <person name="Wu L."/>
            <person name="Ma J."/>
        </authorList>
    </citation>
    <scope>NUCLEOTIDE SEQUENCE [LARGE SCALE GENOMIC DNA]</scope>
    <source>
        <strain evidence="6 7">JCM 15515</strain>
    </source>
</reference>
<keyword evidence="2" id="KW-0132">Cell division</keyword>